<dbReference type="InterPro" id="IPR002347">
    <property type="entry name" value="SDR_fam"/>
</dbReference>
<reference evidence="3 4" key="1">
    <citation type="submission" date="2018-05" db="EMBL/GenBank/DDBJ databases">
        <title>Draft genome sequence of Scytalidium lignicola DSM 105466, a ubiquitous saprotrophic fungus.</title>
        <authorList>
            <person name="Buettner E."/>
            <person name="Gebauer A.M."/>
            <person name="Hofrichter M."/>
            <person name="Liers C."/>
            <person name="Kellner H."/>
        </authorList>
    </citation>
    <scope>NUCLEOTIDE SEQUENCE [LARGE SCALE GENOMIC DNA]</scope>
    <source>
        <strain evidence="3 4">DSM 105466</strain>
    </source>
</reference>
<dbReference type="Pfam" id="PF00106">
    <property type="entry name" value="adh_short"/>
    <property type="match status" value="1"/>
</dbReference>
<dbReference type="OMA" id="KNRVLDC"/>
<dbReference type="SUPFAM" id="SSF51735">
    <property type="entry name" value="NAD(P)-binding Rossmann-fold domains"/>
    <property type="match status" value="1"/>
</dbReference>
<dbReference type="EMBL" id="NCSJ02000159">
    <property type="protein sequence ID" value="RFU28545.1"/>
    <property type="molecule type" value="Genomic_DNA"/>
</dbReference>
<proteinExistence type="inferred from homology"/>
<dbReference type="STRING" id="5539.A0A3E2H571"/>
<feature type="non-terminal residue" evidence="3">
    <location>
        <position position="1"/>
    </location>
</feature>
<dbReference type="PANTHER" id="PTHR43180">
    <property type="entry name" value="3-OXOACYL-(ACYL-CARRIER-PROTEIN) REDUCTASE (AFU_ORTHOLOGUE AFUA_6G11210)"/>
    <property type="match status" value="1"/>
</dbReference>
<dbReference type="Proteomes" id="UP000258309">
    <property type="component" value="Unassembled WGS sequence"/>
</dbReference>
<dbReference type="Gene3D" id="3.40.50.720">
    <property type="entry name" value="NAD(P)-binding Rossmann-like Domain"/>
    <property type="match status" value="1"/>
</dbReference>
<keyword evidence="4" id="KW-1185">Reference proteome</keyword>
<keyword evidence="2" id="KW-0560">Oxidoreductase</keyword>
<evidence type="ECO:0000313" key="3">
    <source>
        <dbReference type="EMBL" id="RFU28545.1"/>
    </source>
</evidence>
<dbReference type="InterPro" id="IPR036291">
    <property type="entry name" value="NAD(P)-bd_dom_sf"/>
</dbReference>
<feature type="non-terminal residue" evidence="3">
    <location>
        <position position="322"/>
    </location>
</feature>
<comment type="caution">
    <text evidence="3">The sequence shown here is derived from an EMBL/GenBank/DDBJ whole genome shotgun (WGS) entry which is preliminary data.</text>
</comment>
<accession>A0A3E2H571</accession>
<dbReference type="GO" id="GO:0016491">
    <property type="term" value="F:oxidoreductase activity"/>
    <property type="evidence" value="ECO:0007669"/>
    <property type="project" value="UniProtKB-KW"/>
</dbReference>
<name>A0A3E2H571_SCYLI</name>
<dbReference type="PANTHER" id="PTHR43180:SF31">
    <property type="entry name" value="CHAIN DEHYDROGENASE_REDUCTASE, PUTATIVE (AFU_ORTHOLOGUE AFUA_2G16570)-RELATED"/>
    <property type="match status" value="1"/>
</dbReference>
<organism evidence="3 4">
    <name type="scientific">Scytalidium lignicola</name>
    <name type="common">Hyphomycete</name>
    <dbReference type="NCBI Taxonomy" id="5539"/>
    <lineage>
        <taxon>Eukaryota</taxon>
        <taxon>Fungi</taxon>
        <taxon>Dikarya</taxon>
        <taxon>Ascomycota</taxon>
        <taxon>Pezizomycotina</taxon>
        <taxon>Leotiomycetes</taxon>
        <taxon>Leotiomycetes incertae sedis</taxon>
        <taxon>Scytalidium</taxon>
    </lineage>
</organism>
<dbReference type="OrthoDB" id="5371740at2759"/>
<protein>
    <submittedName>
        <fullName evidence="3">Uncharacterized protein</fullName>
    </submittedName>
</protein>
<dbReference type="PRINTS" id="PR00081">
    <property type="entry name" value="GDHRDH"/>
</dbReference>
<dbReference type="AlphaFoldDB" id="A0A3E2H571"/>
<sequence>MPPFEYRNTGPVDCPAELDYTKVKGKTVIITGGIASPSIGSNGLGQAYVQAFADNGAFVVNGDLLPPVKAYTESNILFLKCDVTSWEDQVALFETTKAKSPNGGIDIVIANAGIFKEDLFFEGLENSTPTKPNLKLTDVNIYGVFYTAKLAAHYFYQQPEDKYDRCLILIGSVMSYLDTYGAVSYGLTKHGVRGLMGVLRRRGVMRVNMLAPWYTASTVNTPEFQKALEELFASQALSFARVEDAIKVIMRIATDPTLNGRAFSNVPRVVAPAGYVDLAVDDFQEGTLLDRFQKSVAEIKYTHIASTQNNKTVAHGYGSLSV</sequence>
<gene>
    <name evidence="3" type="ORF">B7463_g7791</name>
</gene>
<evidence type="ECO:0000256" key="1">
    <source>
        <dbReference type="ARBA" id="ARBA00006484"/>
    </source>
</evidence>
<comment type="similarity">
    <text evidence="1">Belongs to the short-chain dehydrogenases/reductases (SDR) family.</text>
</comment>
<evidence type="ECO:0000256" key="2">
    <source>
        <dbReference type="ARBA" id="ARBA00023002"/>
    </source>
</evidence>
<evidence type="ECO:0000313" key="4">
    <source>
        <dbReference type="Proteomes" id="UP000258309"/>
    </source>
</evidence>